<protein>
    <submittedName>
        <fullName evidence="2">Uncharacterized protein</fullName>
    </submittedName>
</protein>
<keyword evidence="1" id="KW-0812">Transmembrane</keyword>
<dbReference type="EMBL" id="JAULUE010002069">
    <property type="protein sequence ID" value="KAK5874846.1"/>
    <property type="molecule type" value="Genomic_DNA"/>
</dbReference>
<name>A0AAN7Y2W7_9TELE</name>
<organism evidence="2 3">
    <name type="scientific">Champsocephalus esox</name>
    <name type="common">pike icefish</name>
    <dbReference type="NCBI Taxonomy" id="159716"/>
    <lineage>
        <taxon>Eukaryota</taxon>
        <taxon>Metazoa</taxon>
        <taxon>Chordata</taxon>
        <taxon>Craniata</taxon>
        <taxon>Vertebrata</taxon>
        <taxon>Euteleostomi</taxon>
        <taxon>Actinopterygii</taxon>
        <taxon>Neopterygii</taxon>
        <taxon>Teleostei</taxon>
        <taxon>Neoteleostei</taxon>
        <taxon>Acanthomorphata</taxon>
        <taxon>Eupercaria</taxon>
        <taxon>Perciformes</taxon>
        <taxon>Notothenioidei</taxon>
        <taxon>Channichthyidae</taxon>
        <taxon>Champsocephalus</taxon>
    </lineage>
</organism>
<gene>
    <name evidence="2" type="ORF">CesoFtcFv8_027394</name>
</gene>
<evidence type="ECO:0000313" key="2">
    <source>
        <dbReference type="EMBL" id="KAK5874846.1"/>
    </source>
</evidence>
<comment type="caution">
    <text evidence="2">The sequence shown here is derived from an EMBL/GenBank/DDBJ whole genome shotgun (WGS) entry which is preliminary data.</text>
</comment>
<reference evidence="2 3" key="1">
    <citation type="journal article" date="2023" name="Mol. Biol. Evol.">
        <title>Genomics of Secondarily Temperate Adaptation in the Only Non-Antarctic Icefish.</title>
        <authorList>
            <person name="Rivera-Colon A.G."/>
            <person name="Rayamajhi N."/>
            <person name="Minhas B.F."/>
            <person name="Madrigal G."/>
            <person name="Bilyk K.T."/>
            <person name="Yoon V."/>
            <person name="Hune M."/>
            <person name="Gregory S."/>
            <person name="Cheng C.H.C."/>
            <person name="Catchen J.M."/>
        </authorList>
    </citation>
    <scope>NUCLEOTIDE SEQUENCE [LARGE SCALE GENOMIC DNA]</scope>
    <source>
        <strain evidence="2">JC2023a</strain>
    </source>
</reference>
<keyword evidence="1" id="KW-0472">Membrane</keyword>
<proteinExistence type="predicted"/>
<dbReference type="Proteomes" id="UP001335648">
    <property type="component" value="Unassembled WGS sequence"/>
</dbReference>
<dbReference type="AlphaFoldDB" id="A0AAN7Y2W7"/>
<accession>A0AAN7Y2W7</accession>
<keyword evidence="3" id="KW-1185">Reference proteome</keyword>
<feature type="transmembrane region" description="Helical" evidence="1">
    <location>
        <begin position="20"/>
        <end position="42"/>
    </location>
</feature>
<evidence type="ECO:0000313" key="3">
    <source>
        <dbReference type="Proteomes" id="UP001335648"/>
    </source>
</evidence>
<sequence length="110" mass="11693">MSTYETHCLPFFTPISARALQTSSASICLGVNALFTICLLVSNSHLSEWPVRLERVAGAAGASGRCGWSEWPVRLERVAGAAGASGRCGWSEWPVWLERVAGMAGASPRG</sequence>
<evidence type="ECO:0000256" key="1">
    <source>
        <dbReference type="SAM" id="Phobius"/>
    </source>
</evidence>
<keyword evidence="1" id="KW-1133">Transmembrane helix</keyword>